<accession>A0ABD0KVE7</accession>
<organism evidence="1 2">
    <name type="scientific">Batillaria attramentaria</name>
    <dbReference type="NCBI Taxonomy" id="370345"/>
    <lineage>
        <taxon>Eukaryota</taxon>
        <taxon>Metazoa</taxon>
        <taxon>Spiralia</taxon>
        <taxon>Lophotrochozoa</taxon>
        <taxon>Mollusca</taxon>
        <taxon>Gastropoda</taxon>
        <taxon>Caenogastropoda</taxon>
        <taxon>Sorbeoconcha</taxon>
        <taxon>Cerithioidea</taxon>
        <taxon>Batillariidae</taxon>
        <taxon>Batillaria</taxon>
    </lineage>
</organism>
<feature type="non-terminal residue" evidence="1">
    <location>
        <position position="1"/>
    </location>
</feature>
<sequence>SGQWLSQCSYVDVYHLSPTAPPPPSIPPTLCTHTPHGFAFESVSVVLRPKYPLKPGTATHCPFPSTPHPSPLSVSLSSRSATTDGGWYVDKFASTALKVPFAQKDQKMLFASYRNRRVQGKQLYWQDAWGLRGATGNFLLCGTVVQILSLELPQRN</sequence>
<comment type="caution">
    <text evidence="1">The sequence shown here is derived from an EMBL/GenBank/DDBJ whole genome shotgun (WGS) entry which is preliminary data.</text>
</comment>
<dbReference type="EMBL" id="JACVVK020000117">
    <property type="protein sequence ID" value="KAK7491204.1"/>
    <property type="molecule type" value="Genomic_DNA"/>
</dbReference>
<gene>
    <name evidence="1" type="ORF">BaRGS_00017475</name>
</gene>
<dbReference type="Proteomes" id="UP001519460">
    <property type="component" value="Unassembled WGS sequence"/>
</dbReference>
<protein>
    <submittedName>
        <fullName evidence="1">Uncharacterized protein</fullName>
    </submittedName>
</protein>
<name>A0ABD0KVE7_9CAEN</name>
<proteinExistence type="predicted"/>
<evidence type="ECO:0000313" key="2">
    <source>
        <dbReference type="Proteomes" id="UP001519460"/>
    </source>
</evidence>
<reference evidence="1 2" key="1">
    <citation type="journal article" date="2023" name="Sci. Data">
        <title>Genome assembly of the Korean intertidal mud-creeper Batillaria attramentaria.</title>
        <authorList>
            <person name="Patra A.K."/>
            <person name="Ho P.T."/>
            <person name="Jun S."/>
            <person name="Lee S.J."/>
            <person name="Kim Y."/>
            <person name="Won Y.J."/>
        </authorList>
    </citation>
    <scope>NUCLEOTIDE SEQUENCE [LARGE SCALE GENOMIC DNA]</scope>
    <source>
        <strain evidence="1">Wonlab-2016</strain>
    </source>
</reference>
<evidence type="ECO:0000313" key="1">
    <source>
        <dbReference type="EMBL" id="KAK7491204.1"/>
    </source>
</evidence>
<keyword evidence="2" id="KW-1185">Reference proteome</keyword>
<dbReference type="AlphaFoldDB" id="A0ABD0KVE7"/>